<feature type="domain" description="ABC transporter" evidence="6">
    <location>
        <begin position="15"/>
        <end position="242"/>
    </location>
</feature>
<evidence type="ECO:0000256" key="3">
    <source>
        <dbReference type="ARBA" id="ARBA00022741"/>
    </source>
</evidence>
<dbReference type="Proteomes" id="UP000702209">
    <property type="component" value="Unassembled WGS sequence"/>
</dbReference>
<reference evidence="7 8" key="1">
    <citation type="submission" date="2020-10" db="EMBL/GenBank/DDBJ databases">
        <title>Identification of Nocardia species via Next-generation sequencing and recognition of intraspecies genetic diversity.</title>
        <authorList>
            <person name="Li P."/>
            <person name="Li P."/>
            <person name="Lu B."/>
        </authorList>
    </citation>
    <scope>NUCLEOTIDE SEQUENCE [LARGE SCALE GENOMIC DNA]</scope>
    <source>
        <strain evidence="7 8">BJ06-0157</strain>
    </source>
</reference>
<evidence type="ECO:0000256" key="1">
    <source>
        <dbReference type="ARBA" id="ARBA00005417"/>
    </source>
</evidence>
<dbReference type="GO" id="GO:0005524">
    <property type="term" value="F:ATP binding"/>
    <property type="evidence" value="ECO:0007669"/>
    <property type="project" value="UniProtKB-KW"/>
</dbReference>
<feature type="region of interest" description="Disordered" evidence="5">
    <location>
        <begin position="312"/>
        <end position="336"/>
    </location>
</feature>
<dbReference type="InterPro" id="IPR003593">
    <property type="entry name" value="AAA+_ATPase"/>
</dbReference>
<evidence type="ECO:0000256" key="4">
    <source>
        <dbReference type="ARBA" id="ARBA00022840"/>
    </source>
</evidence>
<keyword evidence="8" id="KW-1185">Reference proteome</keyword>
<dbReference type="Pfam" id="PF00005">
    <property type="entry name" value="ABC_tran"/>
    <property type="match status" value="1"/>
</dbReference>
<evidence type="ECO:0000313" key="8">
    <source>
        <dbReference type="Proteomes" id="UP000702209"/>
    </source>
</evidence>
<keyword evidence="4 7" id="KW-0067">ATP-binding</keyword>
<dbReference type="PANTHER" id="PTHR43335">
    <property type="entry name" value="ABC TRANSPORTER, ATP-BINDING PROTEIN"/>
    <property type="match status" value="1"/>
</dbReference>
<evidence type="ECO:0000259" key="6">
    <source>
        <dbReference type="PROSITE" id="PS50893"/>
    </source>
</evidence>
<evidence type="ECO:0000256" key="5">
    <source>
        <dbReference type="SAM" id="MobiDB-lite"/>
    </source>
</evidence>
<evidence type="ECO:0000313" key="7">
    <source>
        <dbReference type="EMBL" id="MBF6299416.1"/>
    </source>
</evidence>
<dbReference type="PROSITE" id="PS50893">
    <property type="entry name" value="ABC_TRANSPORTER_2"/>
    <property type="match status" value="1"/>
</dbReference>
<dbReference type="InterPro" id="IPR027417">
    <property type="entry name" value="P-loop_NTPase"/>
</dbReference>
<dbReference type="SMART" id="SM00382">
    <property type="entry name" value="AAA"/>
    <property type="match status" value="1"/>
</dbReference>
<organism evidence="7 8">
    <name type="scientific">Nocardia amamiensis</name>
    <dbReference type="NCBI Taxonomy" id="404578"/>
    <lineage>
        <taxon>Bacteria</taxon>
        <taxon>Bacillati</taxon>
        <taxon>Actinomycetota</taxon>
        <taxon>Actinomycetes</taxon>
        <taxon>Mycobacteriales</taxon>
        <taxon>Nocardiaceae</taxon>
        <taxon>Nocardia</taxon>
    </lineage>
</organism>
<keyword evidence="2" id="KW-0813">Transport</keyword>
<dbReference type="PANTHER" id="PTHR43335:SF4">
    <property type="entry name" value="ABC TRANSPORTER, ATP-BINDING PROTEIN"/>
    <property type="match status" value="1"/>
</dbReference>
<dbReference type="SUPFAM" id="SSF52540">
    <property type="entry name" value="P-loop containing nucleoside triphosphate hydrolases"/>
    <property type="match status" value="1"/>
</dbReference>
<keyword evidence="3" id="KW-0547">Nucleotide-binding</keyword>
<accession>A0ABS0CS16</accession>
<gene>
    <name evidence="7" type="ORF">IU459_17975</name>
</gene>
<proteinExistence type="inferred from homology"/>
<dbReference type="RefSeq" id="WP_195130684.1">
    <property type="nucleotide sequence ID" value="NZ_JADLQX010000012.1"/>
</dbReference>
<comment type="similarity">
    <text evidence="1">Belongs to the ABC transporter superfamily.</text>
</comment>
<protein>
    <submittedName>
        <fullName evidence="7">ATP-binding cassette domain-containing protein</fullName>
    </submittedName>
</protein>
<evidence type="ECO:0000256" key="2">
    <source>
        <dbReference type="ARBA" id="ARBA00022448"/>
    </source>
</evidence>
<name>A0ABS0CS16_9NOCA</name>
<dbReference type="EMBL" id="JADLQX010000012">
    <property type="protein sequence ID" value="MBF6299416.1"/>
    <property type="molecule type" value="Genomic_DNA"/>
</dbReference>
<comment type="caution">
    <text evidence="7">The sequence shown here is derived from an EMBL/GenBank/DDBJ whole genome shotgun (WGS) entry which is preliminary data.</text>
</comment>
<dbReference type="InterPro" id="IPR003439">
    <property type="entry name" value="ABC_transporter-like_ATP-bd"/>
</dbReference>
<sequence>MSVRRAPTGARPVAFAVRGLTKRYDLATAVTDVSFTVPSGTTAALVGPRGAGKTTILRALLGLVAPSSGTASVVGPGSARPDAGASARVVGGVLAPRGLHPARTARQHLLIYAAAAGLPDARAGEVLELVGLEEHTATKIGNLSIGQQTRLALATALLGDPPLLVLDDPMDGLDGAERGWLQEFLRRHTRRGGSALLSSESLAAVLPGADHLIVLNEGAVVYQGSPARLRRGHPDRLVVAASPPIALATVLAAQGFTDAVIRPDGRLAVAEADEAQIRAAATTAKVRIDSIVSDPIHPDRVLASLTKPTAAPAPHYPGLAAPGTQQPSPLPYGIPR</sequence>
<dbReference type="Gene3D" id="3.40.50.300">
    <property type="entry name" value="P-loop containing nucleotide triphosphate hydrolases"/>
    <property type="match status" value="1"/>
</dbReference>